<evidence type="ECO:0000259" key="4">
    <source>
        <dbReference type="Pfam" id="PF10145"/>
    </source>
</evidence>
<proteinExistence type="predicted"/>
<organism evidence="5 6">
    <name type="scientific">Clostridium niameyense</name>
    <dbReference type="NCBI Taxonomy" id="1622073"/>
    <lineage>
        <taxon>Bacteria</taxon>
        <taxon>Bacillati</taxon>
        <taxon>Bacillota</taxon>
        <taxon>Clostridia</taxon>
        <taxon>Eubacteriales</taxon>
        <taxon>Clostridiaceae</taxon>
        <taxon>Clostridium</taxon>
    </lineage>
</organism>
<keyword evidence="3" id="KW-0812">Transmembrane</keyword>
<comment type="caution">
    <text evidence="5">The sequence shown here is derived from an EMBL/GenBank/DDBJ whole genome shotgun (WGS) entry which is preliminary data.</text>
</comment>
<reference evidence="5 6" key="1">
    <citation type="submission" date="2019-04" db="EMBL/GenBank/DDBJ databases">
        <title>Genome sequencing of Clostridium botulinum Groups I-IV and Clostridium butyricum.</title>
        <authorList>
            <person name="Brunt J."/>
            <person name="Van Vliet A.H.M."/>
            <person name="Stringer S.C."/>
            <person name="Carter A.T."/>
            <person name="Peck M.W."/>
        </authorList>
    </citation>
    <scope>NUCLEOTIDE SEQUENCE [LARGE SCALE GENOMIC DNA]</scope>
    <source>
        <strain evidence="5 6">IFR 18/094</strain>
    </source>
</reference>
<dbReference type="NCBIfam" id="TIGR01760">
    <property type="entry name" value="tape_meas_TP901"/>
    <property type="match status" value="1"/>
</dbReference>
<protein>
    <submittedName>
        <fullName evidence="5">Phage tail tape measure protein</fullName>
    </submittedName>
</protein>
<dbReference type="Proteomes" id="UP000473885">
    <property type="component" value="Unassembled WGS sequence"/>
</dbReference>
<dbReference type="InterPro" id="IPR010090">
    <property type="entry name" value="Phage_tape_meas"/>
</dbReference>
<feature type="domain" description="Phage tail tape measure protein" evidence="4">
    <location>
        <begin position="228"/>
        <end position="424"/>
    </location>
</feature>
<evidence type="ECO:0000256" key="2">
    <source>
        <dbReference type="SAM" id="MobiDB-lite"/>
    </source>
</evidence>
<dbReference type="PANTHER" id="PTHR37813">
    <property type="entry name" value="FELS-2 PROPHAGE PROTEIN"/>
    <property type="match status" value="1"/>
</dbReference>
<feature type="region of interest" description="Disordered" evidence="2">
    <location>
        <begin position="673"/>
        <end position="704"/>
    </location>
</feature>
<evidence type="ECO:0000313" key="6">
    <source>
        <dbReference type="Proteomes" id="UP000473885"/>
    </source>
</evidence>
<sequence>MITIADLKDLTYSIKFDSDDKGLKSITNVEKDIDKGLEGIVKSSSNVGKSFEDAGKKTEKIKSGLDEVANSTEKMNGFYKDANGRIHDANGKFVKMKDLSKEVKDQLSKVASETEKVKTKTEEVGEGAKKTKGVFAKFKDALKGTAEKLKEIGDKTEEVGEKSQKSENGLKTFGKAVAGAFVTKKIIDFGKSSANVYGEFQQSMANVKATMELSGAEGEKQYKKLWTAAKKAGAETRYSATQGANALYFLASSGYDTDKAISTLPNLLNLASAGGLELDRATELTTQSMAALRLETQELPTFLDQLTKAAHKANTDIDKMGEGILVCGGVARNFGMDTADLNTQLAILADAGYQGAKGGTALRNTLLNLTGNDKVNDLLKEMGVNVTDNNGKFKKFNDIMVDLKSKLQEYTPAQQEAIKATIGGKENVQGLNILLDGAGDKYGRLREEIVNSTGAAKEAADVQNDTVKGAFDNLTSAIEDAQISMFDSTTAGDGLKQAFKDIAAAIPDAKNELQYFMDKFGEATSFILENRDLILPAIAAIVVSVGTLKIIEGVTTLYEAWKNATEGVSLAQGILNIVLGENPILGVITLVISLVTFLVVLYNTSDEARYKMQTFFVMIQNIGIKSLNDLIDVVNLAIGGLNKLIGLVNKIPGIDIGPIEKIGKIAYKELPKAPDKKSGKPKQKAARGTHNAIGGPTLVGEQGPEIVNLNRGDTVTPNNTTRRLANQGNISAAPSVNLTVNIHDSGNPQATGRAVADIVRKEIESVFGTTSLQLGYTDV</sequence>
<dbReference type="Pfam" id="PF10145">
    <property type="entry name" value="PhageMin_Tail"/>
    <property type="match status" value="1"/>
</dbReference>
<keyword evidence="3" id="KW-1133">Transmembrane helix</keyword>
<keyword evidence="3" id="KW-0472">Membrane</keyword>
<dbReference type="EMBL" id="SXDP01000013">
    <property type="protein sequence ID" value="NEZ47780.1"/>
    <property type="molecule type" value="Genomic_DNA"/>
</dbReference>
<feature type="transmembrane region" description="Helical" evidence="3">
    <location>
        <begin position="584"/>
        <end position="602"/>
    </location>
</feature>
<gene>
    <name evidence="5" type="ORF">FDF74_11370</name>
</gene>
<evidence type="ECO:0000256" key="3">
    <source>
        <dbReference type="SAM" id="Phobius"/>
    </source>
</evidence>
<evidence type="ECO:0000313" key="5">
    <source>
        <dbReference type="EMBL" id="NEZ47780.1"/>
    </source>
</evidence>
<keyword evidence="6" id="KW-1185">Reference proteome</keyword>
<dbReference type="Gene3D" id="1.10.287.950">
    <property type="entry name" value="Methyl-accepting chemotaxis protein"/>
    <property type="match status" value="1"/>
</dbReference>
<name>A0A6M0RDA6_9CLOT</name>
<dbReference type="RefSeq" id="WP_163249667.1">
    <property type="nucleotide sequence ID" value="NZ_SXDP01000013.1"/>
</dbReference>
<keyword evidence="1" id="KW-1188">Viral release from host cell</keyword>
<dbReference type="PANTHER" id="PTHR37813:SF1">
    <property type="entry name" value="FELS-2 PROPHAGE PROTEIN"/>
    <property type="match status" value="1"/>
</dbReference>
<accession>A0A6M0RDA6</accession>
<dbReference type="AlphaFoldDB" id="A0A6M0RDA6"/>
<evidence type="ECO:0000256" key="1">
    <source>
        <dbReference type="ARBA" id="ARBA00022612"/>
    </source>
</evidence>